<name>A0A1S3JAW7_LINAN</name>
<dbReference type="PANTHER" id="PTHR12113:SF31">
    <property type="entry name" value="DICKKOPF N-TERMINAL CYSTEINE-RICH DOMAIN-CONTAINING PROTEIN"/>
    <property type="match status" value="1"/>
</dbReference>
<dbReference type="Proteomes" id="UP000085678">
    <property type="component" value="Unplaced"/>
</dbReference>
<organism evidence="9 10">
    <name type="scientific">Lingula anatina</name>
    <name type="common">Brachiopod</name>
    <name type="synonym">Lingula unguis</name>
    <dbReference type="NCBI Taxonomy" id="7574"/>
    <lineage>
        <taxon>Eukaryota</taxon>
        <taxon>Metazoa</taxon>
        <taxon>Spiralia</taxon>
        <taxon>Lophotrochozoa</taxon>
        <taxon>Brachiopoda</taxon>
        <taxon>Linguliformea</taxon>
        <taxon>Lingulata</taxon>
        <taxon>Lingulida</taxon>
        <taxon>Linguloidea</taxon>
        <taxon>Lingulidae</taxon>
        <taxon>Lingula</taxon>
    </lineage>
</organism>
<dbReference type="AlphaFoldDB" id="A0A1S3JAW7"/>
<keyword evidence="9" id="KW-1185">Reference proteome</keyword>
<dbReference type="Gene3D" id="2.10.80.10">
    <property type="entry name" value="Lipase, subunit A"/>
    <property type="match status" value="1"/>
</dbReference>
<dbReference type="InterPro" id="IPR006796">
    <property type="entry name" value="Dickkopf_N"/>
</dbReference>
<evidence type="ECO:0000256" key="6">
    <source>
        <dbReference type="ARBA" id="ARBA00022729"/>
    </source>
</evidence>
<keyword evidence="5" id="KW-0879">Wnt signaling pathway</keyword>
<comment type="subcellular location">
    <subcellularLocation>
        <location evidence="1">Secreted</location>
    </subcellularLocation>
</comment>
<evidence type="ECO:0000256" key="2">
    <source>
        <dbReference type="ARBA" id="ARBA00010842"/>
    </source>
</evidence>
<protein>
    <submittedName>
        <fullName evidence="10">Dickkopf-related protein 3</fullName>
    </submittedName>
</protein>
<dbReference type="OMA" id="TIDSICP"/>
<evidence type="ECO:0000256" key="5">
    <source>
        <dbReference type="ARBA" id="ARBA00022687"/>
    </source>
</evidence>
<evidence type="ECO:0000259" key="8">
    <source>
        <dbReference type="Pfam" id="PF04706"/>
    </source>
</evidence>
<evidence type="ECO:0000313" key="10">
    <source>
        <dbReference type="RefSeq" id="XP_013407542.1"/>
    </source>
</evidence>
<dbReference type="PANTHER" id="PTHR12113">
    <property type="entry name" value="DICKKOPF3-LIKE 3"/>
    <property type="match status" value="1"/>
</dbReference>
<proteinExistence type="inferred from homology"/>
<dbReference type="InParanoid" id="A0A1S3JAW7"/>
<keyword evidence="3" id="KW-0217">Developmental protein</keyword>
<evidence type="ECO:0000313" key="9">
    <source>
        <dbReference type="Proteomes" id="UP000085678"/>
    </source>
</evidence>
<dbReference type="GO" id="GO:0090090">
    <property type="term" value="P:negative regulation of canonical Wnt signaling pathway"/>
    <property type="evidence" value="ECO:0007669"/>
    <property type="project" value="TreeGrafter"/>
</dbReference>
<evidence type="ECO:0000256" key="7">
    <source>
        <dbReference type="ARBA" id="ARBA00023157"/>
    </source>
</evidence>
<dbReference type="InterPro" id="IPR039863">
    <property type="entry name" value="DKK1-4"/>
</dbReference>
<dbReference type="GO" id="GO:0039706">
    <property type="term" value="F:co-receptor binding"/>
    <property type="evidence" value="ECO:0007669"/>
    <property type="project" value="TreeGrafter"/>
</dbReference>
<dbReference type="KEGG" id="lak:106171649"/>
<reference evidence="10" key="1">
    <citation type="submission" date="2025-08" db="UniProtKB">
        <authorList>
            <consortium name="RefSeq"/>
        </authorList>
    </citation>
    <scope>IDENTIFICATION</scope>
    <source>
        <tissue evidence="10">Gonads</tissue>
    </source>
</reference>
<dbReference type="GO" id="GO:0016055">
    <property type="term" value="P:Wnt signaling pathway"/>
    <property type="evidence" value="ECO:0007669"/>
    <property type="project" value="UniProtKB-KW"/>
</dbReference>
<dbReference type="GO" id="GO:0005615">
    <property type="term" value="C:extracellular space"/>
    <property type="evidence" value="ECO:0007669"/>
    <property type="project" value="TreeGrafter"/>
</dbReference>
<dbReference type="GeneID" id="106171649"/>
<keyword evidence="7" id="KW-1015">Disulfide bond</keyword>
<dbReference type="Pfam" id="PF04706">
    <property type="entry name" value="Dickkopf_N"/>
    <property type="match status" value="1"/>
</dbReference>
<dbReference type="RefSeq" id="XP_013407542.1">
    <property type="nucleotide sequence ID" value="XM_013552088.1"/>
</dbReference>
<gene>
    <name evidence="10" type="primary">LOC106171649</name>
</gene>
<feature type="domain" description="Dickkopf N-terminal cysteine-rich" evidence="8">
    <location>
        <begin position="75"/>
        <end position="122"/>
    </location>
</feature>
<dbReference type="OrthoDB" id="4321958at2759"/>
<dbReference type="GO" id="GO:0048019">
    <property type="term" value="F:receptor antagonist activity"/>
    <property type="evidence" value="ECO:0007669"/>
    <property type="project" value="TreeGrafter"/>
</dbReference>
<evidence type="ECO:0000256" key="1">
    <source>
        <dbReference type="ARBA" id="ARBA00004613"/>
    </source>
</evidence>
<comment type="similarity">
    <text evidence="2">Belongs to the dickkopf family.</text>
</comment>
<sequence>MCACSGKFTMDFNTVFTTIVVWNFFLATFCDAYIWNIAWGSIGTDEDLSNHPKNIYRDALERPQLDEPTYPFDPCTTDKSCGRHRFCDKFYGTCEPHRREGDACRRDGHCQKGFDCMFGKCQKSQKAGELGARCKHDRDCGSSMCCARQHGEKVCKAKLQLAENCYVPKGGLDYSLNELCPCDKGLICKDTGRKTPREEELTWQYWSSFEHMKCAHP</sequence>
<accession>A0A1S3JAW7</accession>
<evidence type="ECO:0000256" key="4">
    <source>
        <dbReference type="ARBA" id="ARBA00022525"/>
    </source>
</evidence>
<keyword evidence="4" id="KW-0964">Secreted</keyword>
<evidence type="ECO:0000256" key="3">
    <source>
        <dbReference type="ARBA" id="ARBA00022473"/>
    </source>
</evidence>
<keyword evidence="6" id="KW-0732">Signal</keyword>